<accession>A0A9P6QPP2</accession>
<dbReference type="PANTHER" id="PTHR11566">
    <property type="entry name" value="DYNAMIN"/>
    <property type="match status" value="1"/>
</dbReference>
<proteinExistence type="predicted"/>
<feature type="domain" description="Dynamin N-terminal" evidence="1">
    <location>
        <begin position="50"/>
        <end position="79"/>
    </location>
</feature>
<dbReference type="Pfam" id="PF00350">
    <property type="entry name" value="Dynamin_N"/>
    <property type="match status" value="1"/>
</dbReference>
<reference evidence="2" key="1">
    <citation type="journal article" date="2020" name="Fungal Divers.">
        <title>Resolving the Mortierellaceae phylogeny through synthesis of multi-gene phylogenetics and phylogenomics.</title>
        <authorList>
            <person name="Vandepol N."/>
            <person name="Liber J."/>
            <person name="Desiro A."/>
            <person name="Na H."/>
            <person name="Kennedy M."/>
            <person name="Barry K."/>
            <person name="Grigoriev I.V."/>
            <person name="Miller A.N."/>
            <person name="O'Donnell K."/>
            <person name="Stajich J.E."/>
            <person name="Bonito G."/>
        </authorList>
    </citation>
    <scope>NUCLEOTIDE SEQUENCE</scope>
    <source>
        <strain evidence="2">NVP60</strain>
    </source>
</reference>
<comment type="caution">
    <text evidence="2">The sequence shown here is derived from an EMBL/GenBank/DDBJ whole genome shotgun (WGS) entry which is preliminary data.</text>
</comment>
<evidence type="ECO:0000313" key="3">
    <source>
        <dbReference type="Proteomes" id="UP000823405"/>
    </source>
</evidence>
<dbReference type="SUPFAM" id="SSF52540">
    <property type="entry name" value="P-loop containing nucleoside triphosphate hydrolases"/>
    <property type="match status" value="1"/>
</dbReference>
<dbReference type="AlphaFoldDB" id="A0A9P6QPP2"/>
<dbReference type="InterPro" id="IPR027417">
    <property type="entry name" value="P-loop_NTPase"/>
</dbReference>
<name>A0A9P6QPP2_9FUNG</name>
<dbReference type="GO" id="GO:0016020">
    <property type="term" value="C:membrane"/>
    <property type="evidence" value="ECO:0007669"/>
    <property type="project" value="TreeGrafter"/>
</dbReference>
<keyword evidence="3" id="KW-1185">Reference proteome</keyword>
<dbReference type="PRINTS" id="PR00195">
    <property type="entry name" value="DYNAMIN"/>
</dbReference>
<protein>
    <submittedName>
        <fullName evidence="2">Vacuolar protein sorting-associated protein 1</fullName>
    </submittedName>
</protein>
<dbReference type="EMBL" id="JAAAIN010002731">
    <property type="protein sequence ID" value="KAG0290560.1"/>
    <property type="molecule type" value="Genomic_DNA"/>
</dbReference>
<dbReference type="GO" id="GO:0003924">
    <property type="term" value="F:GTPase activity"/>
    <property type="evidence" value="ECO:0007669"/>
    <property type="project" value="TreeGrafter"/>
</dbReference>
<dbReference type="InterPro" id="IPR022812">
    <property type="entry name" value="Dynamin"/>
</dbReference>
<organism evidence="2 3">
    <name type="scientific">Linnemannia gamsii</name>
    <dbReference type="NCBI Taxonomy" id="64522"/>
    <lineage>
        <taxon>Eukaryota</taxon>
        <taxon>Fungi</taxon>
        <taxon>Fungi incertae sedis</taxon>
        <taxon>Mucoromycota</taxon>
        <taxon>Mortierellomycotina</taxon>
        <taxon>Mortierellomycetes</taxon>
        <taxon>Mortierellales</taxon>
        <taxon>Mortierellaceae</taxon>
        <taxon>Linnemannia</taxon>
    </lineage>
</organism>
<dbReference type="GO" id="GO:0005874">
    <property type="term" value="C:microtubule"/>
    <property type="evidence" value="ECO:0007669"/>
    <property type="project" value="TreeGrafter"/>
</dbReference>
<dbReference type="GO" id="GO:0008017">
    <property type="term" value="F:microtubule binding"/>
    <property type="evidence" value="ECO:0007669"/>
    <property type="project" value="TreeGrafter"/>
</dbReference>
<gene>
    <name evidence="2" type="primary">VPS1_4</name>
    <name evidence="2" type="ORF">BGZ97_006148</name>
</gene>
<dbReference type="InterPro" id="IPR045063">
    <property type="entry name" value="Dynamin_N"/>
</dbReference>
<evidence type="ECO:0000313" key="2">
    <source>
        <dbReference type="EMBL" id="KAG0290560.1"/>
    </source>
</evidence>
<evidence type="ECO:0000259" key="1">
    <source>
        <dbReference type="Pfam" id="PF00350"/>
    </source>
</evidence>
<dbReference type="Gene3D" id="3.40.50.300">
    <property type="entry name" value="P-loop containing nucleotide triphosphate hydrolases"/>
    <property type="match status" value="1"/>
</dbReference>
<dbReference type="GO" id="GO:0005737">
    <property type="term" value="C:cytoplasm"/>
    <property type="evidence" value="ECO:0007669"/>
    <property type="project" value="TreeGrafter"/>
</dbReference>
<sequence length="106" mass="11548">MTRHEETESSNSSSTPLHARMNASVMKFRNELQDALSEVGINGVLDLPHIVVVGSQSSGKSSVLQSLVGRDFLPCGPGLLAYIDFKGESRSPNASWVLVIVRFYNL</sequence>
<dbReference type="Proteomes" id="UP000823405">
    <property type="component" value="Unassembled WGS sequence"/>
</dbReference>